<keyword evidence="5" id="KW-0804">Transcription</keyword>
<feature type="modified residue" description="4-aspartylphosphate" evidence="6">
    <location>
        <position position="79"/>
    </location>
</feature>
<keyword evidence="2" id="KW-0902">Two-component regulatory system</keyword>
<dbReference type="InterPro" id="IPR001789">
    <property type="entry name" value="Sig_transdc_resp-reg_receiver"/>
</dbReference>
<dbReference type="Proteomes" id="UP001082899">
    <property type="component" value="Unassembled WGS sequence"/>
</dbReference>
<feature type="region of interest" description="Disordered" evidence="7">
    <location>
        <begin position="155"/>
        <end position="183"/>
    </location>
</feature>
<comment type="caution">
    <text evidence="9">The sequence shown here is derived from an EMBL/GenBank/DDBJ whole genome shotgun (WGS) entry which is preliminary data.</text>
</comment>
<name>A0ABT3ZMD8_9BURK</name>
<dbReference type="Pfam" id="PF00072">
    <property type="entry name" value="Response_reg"/>
    <property type="match status" value="1"/>
</dbReference>
<evidence type="ECO:0000256" key="5">
    <source>
        <dbReference type="ARBA" id="ARBA00023163"/>
    </source>
</evidence>
<dbReference type="SMART" id="SM00448">
    <property type="entry name" value="REC"/>
    <property type="match status" value="1"/>
</dbReference>
<keyword evidence="10" id="KW-1185">Reference proteome</keyword>
<dbReference type="InterPro" id="IPR011006">
    <property type="entry name" value="CheY-like_superfamily"/>
</dbReference>
<sequence length="183" mass="19258">MSAAACGQATVPAMQRNVAAAQGDDTTAMRVVVIDDHQDAASALALLVELWGYDVRVGYDGYAALELAQGFDPHAMLLDIGLPGFSGYEAARCIRQAEARARSGPALLVAVTGYGSPEDIAQAIRSGFDHHLIKPSNPDVLERFLRNQARRLSVRNHEPAATSFAPTSIGNGQGEVAAEPSGT</sequence>
<gene>
    <name evidence="9" type="ORF">OVY01_10355</name>
</gene>
<dbReference type="InterPro" id="IPR039420">
    <property type="entry name" value="WalR-like"/>
</dbReference>
<evidence type="ECO:0000256" key="2">
    <source>
        <dbReference type="ARBA" id="ARBA00023012"/>
    </source>
</evidence>
<dbReference type="Gene3D" id="3.40.50.2300">
    <property type="match status" value="1"/>
</dbReference>
<dbReference type="SUPFAM" id="SSF52172">
    <property type="entry name" value="CheY-like"/>
    <property type="match status" value="1"/>
</dbReference>
<evidence type="ECO:0000256" key="7">
    <source>
        <dbReference type="SAM" id="MobiDB-lite"/>
    </source>
</evidence>
<dbReference type="RefSeq" id="WP_267847357.1">
    <property type="nucleotide sequence ID" value="NZ_JAPMXC010000001.1"/>
</dbReference>
<feature type="domain" description="Response regulatory" evidence="8">
    <location>
        <begin position="30"/>
        <end position="149"/>
    </location>
</feature>
<protein>
    <submittedName>
        <fullName evidence="9">Response regulator</fullName>
    </submittedName>
</protein>
<reference evidence="9" key="1">
    <citation type="submission" date="2022-11" db="EMBL/GenBank/DDBJ databases">
        <title>Robbsia betulipollinis sp. nov., isolated from pollen of birch (Betula pendula).</title>
        <authorList>
            <person name="Shi H."/>
            <person name="Ambika Manirajan B."/>
            <person name="Ratering S."/>
            <person name="Geissler-Plaum R."/>
            <person name="Schnell S."/>
        </authorList>
    </citation>
    <scope>NUCLEOTIDE SEQUENCE</scope>
    <source>
        <strain evidence="9">Bb-Pol-6</strain>
    </source>
</reference>
<dbReference type="PROSITE" id="PS50110">
    <property type="entry name" value="RESPONSE_REGULATORY"/>
    <property type="match status" value="1"/>
</dbReference>
<evidence type="ECO:0000313" key="9">
    <source>
        <dbReference type="EMBL" id="MCY0387627.1"/>
    </source>
</evidence>
<evidence type="ECO:0000256" key="6">
    <source>
        <dbReference type="PROSITE-ProRule" id="PRU00169"/>
    </source>
</evidence>
<keyword evidence="1 6" id="KW-0597">Phosphoprotein</keyword>
<organism evidence="9 10">
    <name type="scientific">Robbsia betulipollinis</name>
    <dbReference type="NCBI Taxonomy" id="2981849"/>
    <lineage>
        <taxon>Bacteria</taxon>
        <taxon>Pseudomonadati</taxon>
        <taxon>Pseudomonadota</taxon>
        <taxon>Betaproteobacteria</taxon>
        <taxon>Burkholderiales</taxon>
        <taxon>Burkholderiaceae</taxon>
        <taxon>Robbsia</taxon>
    </lineage>
</organism>
<evidence type="ECO:0000259" key="8">
    <source>
        <dbReference type="PROSITE" id="PS50110"/>
    </source>
</evidence>
<accession>A0ABT3ZMD8</accession>
<evidence type="ECO:0000256" key="1">
    <source>
        <dbReference type="ARBA" id="ARBA00022553"/>
    </source>
</evidence>
<keyword evidence="4" id="KW-0238">DNA-binding</keyword>
<evidence type="ECO:0000313" key="10">
    <source>
        <dbReference type="Proteomes" id="UP001082899"/>
    </source>
</evidence>
<dbReference type="EMBL" id="JAPMXC010000001">
    <property type="protein sequence ID" value="MCY0387627.1"/>
    <property type="molecule type" value="Genomic_DNA"/>
</dbReference>
<keyword evidence="3" id="KW-0805">Transcription regulation</keyword>
<proteinExistence type="predicted"/>
<evidence type="ECO:0000256" key="4">
    <source>
        <dbReference type="ARBA" id="ARBA00023125"/>
    </source>
</evidence>
<evidence type="ECO:0000256" key="3">
    <source>
        <dbReference type="ARBA" id="ARBA00023015"/>
    </source>
</evidence>
<dbReference type="PANTHER" id="PTHR48111:SF21">
    <property type="entry name" value="DNA-BINDING DUAL MASTER TRANSCRIPTIONAL REGULATOR RPAA"/>
    <property type="match status" value="1"/>
</dbReference>
<dbReference type="PANTHER" id="PTHR48111">
    <property type="entry name" value="REGULATOR OF RPOS"/>
    <property type="match status" value="1"/>
</dbReference>